<name>A0A3S2WS72_9PROT</name>
<dbReference type="Proteomes" id="UP000287447">
    <property type="component" value="Unassembled WGS sequence"/>
</dbReference>
<sequence length="195" mass="21760">MQSPPSLVEVQVNLIGAWRLFRRDPSGINLFGQDEAAFWKSFWCAVIIAPAYIALLVLIPDQLRTQVSLVRVVPVEIISYAIGWVAWPLIAYTLLGVMGVRDRYIPYIVAYNWSSGPQVLMLLGIALVSAAFNLPMDAFLMMNLFAMIWLLAYHGYIIRVATGLDIGVVFLMVLGEAVLSYMVNFARDVVTLGLF</sequence>
<organism evidence="2 3">
    <name type="scientific">Hwanghaeella grinnelliae</name>
    <dbReference type="NCBI Taxonomy" id="2500179"/>
    <lineage>
        <taxon>Bacteria</taxon>
        <taxon>Pseudomonadati</taxon>
        <taxon>Pseudomonadota</taxon>
        <taxon>Alphaproteobacteria</taxon>
        <taxon>Rhodospirillales</taxon>
        <taxon>Rhodospirillaceae</taxon>
        <taxon>Hwanghaeella</taxon>
    </lineage>
</organism>
<gene>
    <name evidence="2" type="ORF">EOI86_15580</name>
</gene>
<protein>
    <recommendedName>
        <fullName evidence="4">YIP1 family protein</fullName>
    </recommendedName>
</protein>
<feature type="transmembrane region" description="Helical" evidence="1">
    <location>
        <begin position="77"/>
        <end position="98"/>
    </location>
</feature>
<evidence type="ECO:0000256" key="1">
    <source>
        <dbReference type="SAM" id="Phobius"/>
    </source>
</evidence>
<comment type="caution">
    <text evidence="2">The sequence shown here is derived from an EMBL/GenBank/DDBJ whole genome shotgun (WGS) entry which is preliminary data.</text>
</comment>
<reference evidence="3" key="1">
    <citation type="submission" date="2019-01" db="EMBL/GenBank/DDBJ databases">
        <title>Gri0909 isolated from a small marine red alga.</title>
        <authorList>
            <person name="Kim J."/>
            <person name="Jeong S.E."/>
            <person name="Jeon C.O."/>
        </authorList>
    </citation>
    <scope>NUCLEOTIDE SEQUENCE [LARGE SCALE GENOMIC DNA]</scope>
    <source>
        <strain evidence="3">Gri0909</strain>
    </source>
</reference>
<feature type="transmembrane region" description="Helical" evidence="1">
    <location>
        <begin position="110"/>
        <end position="132"/>
    </location>
</feature>
<accession>A0A3S2WS72</accession>
<evidence type="ECO:0000313" key="3">
    <source>
        <dbReference type="Proteomes" id="UP000287447"/>
    </source>
</evidence>
<dbReference type="OrthoDB" id="8443450at2"/>
<proteinExistence type="predicted"/>
<keyword evidence="3" id="KW-1185">Reference proteome</keyword>
<feature type="transmembrane region" description="Helical" evidence="1">
    <location>
        <begin position="168"/>
        <end position="186"/>
    </location>
</feature>
<dbReference type="RefSeq" id="WP_127766078.1">
    <property type="nucleotide sequence ID" value="NZ_SADE01000002.1"/>
</dbReference>
<keyword evidence="1" id="KW-1133">Transmembrane helix</keyword>
<dbReference type="EMBL" id="SADE01000002">
    <property type="protein sequence ID" value="RVU36602.1"/>
    <property type="molecule type" value="Genomic_DNA"/>
</dbReference>
<feature type="transmembrane region" description="Helical" evidence="1">
    <location>
        <begin position="37"/>
        <end position="57"/>
    </location>
</feature>
<evidence type="ECO:0008006" key="4">
    <source>
        <dbReference type="Google" id="ProtNLM"/>
    </source>
</evidence>
<dbReference type="AlphaFoldDB" id="A0A3S2WS72"/>
<keyword evidence="1" id="KW-0472">Membrane</keyword>
<feature type="transmembrane region" description="Helical" evidence="1">
    <location>
        <begin position="138"/>
        <end position="156"/>
    </location>
</feature>
<keyword evidence="1" id="KW-0812">Transmembrane</keyword>
<evidence type="ECO:0000313" key="2">
    <source>
        <dbReference type="EMBL" id="RVU36602.1"/>
    </source>
</evidence>